<dbReference type="InterPro" id="IPR053172">
    <property type="entry name" value="Tn903_transposase"/>
</dbReference>
<organism evidence="1">
    <name type="scientific">Sulfurisphaera javensis</name>
    <dbReference type="NCBI Taxonomy" id="2049879"/>
    <lineage>
        <taxon>Archaea</taxon>
        <taxon>Thermoproteota</taxon>
        <taxon>Thermoprotei</taxon>
        <taxon>Sulfolobales</taxon>
        <taxon>Sulfolobaceae</taxon>
        <taxon>Sulfurisphaera</taxon>
    </lineage>
</organism>
<gene>
    <name evidence="1" type="ORF">SJAV_25290</name>
</gene>
<dbReference type="EMBL" id="AP031322">
    <property type="protein sequence ID" value="BFH74585.1"/>
    <property type="molecule type" value="Genomic_DNA"/>
</dbReference>
<accession>A0AAT9GUM3</accession>
<dbReference type="PANTHER" id="PTHR34631">
    <property type="match status" value="1"/>
</dbReference>
<proteinExistence type="predicted"/>
<dbReference type="KEGG" id="sjv:SJAV_25290"/>
<evidence type="ECO:0000313" key="1">
    <source>
        <dbReference type="EMBL" id="BFH74585.1"/>
    </source>
</evidence>
<dbReference type="PANTHER" id="PTHR34631:SF3">
    <property type="entry name" value="ISSOD12 TRANSPOSASE TNPA_ISSOD12"/>
    <property type="match status" value="1"/>
</dbReference>
<sequence>MAFAILYLMNRRTTKENNGNLKTYHIVFPYYVFENWFELLSEENKERKKILKAPLEFDFFLKSLAEYFPYRQIEEILRILAEYKIIPYVLDYTTIWKRLQNVNNKQAMNMPRKKSNKLLKLTLVLDKGKNKIVSVQINIEDKNNVVSFTYSGA</sequence>
<reference evidence="1" key="1">
    <citation type="submission" date="2024-03" db="EMBL/GenBank/DDBJ databases">
        <title>Complete genome sequence of Sulfurisphaera javensis strain KD-1.</title>
        <authorList>
            <person name="Sakai H."/>
            <person name="Nur N."/>
            <person name="Suwanto A."/>
            <person name="Kurosawa N."/>
        </authorList>
    </citation>
    <scope>NUCLEOTIDE SEQUENCE</scope>
    <source>
        <strain evidence="1">KD-1</strain>
    </source>
</reference>
<protein>
    <recommendedName>
        <fullName evidence="2">Transposase</fullName>
    </recommendedName>
</protein>
<dbReference type="AlphaFoldDB" id="A0AAT9GUM3"/>
<evidence type="ECO:0008006" key="2">
    <source>
        <dbReference type="Google" id="ProtNLM"/>
    </source>
</evidence>
<name>A0AAT9GUM3_9CREN</name>